<gene>
    <name evidence="2" type="ORF">AB6A40_008893</name>
</gene>
<evidence type="ECO:0000313" key="2">
    <source>
        <dbReference type="EMBL" id="MFH4982184.1"/>
    </source>
</evidence>
<proteinExistence type="predicted"/>
<reference evidence="2 3" key="1">
    <citation type="submission" date="2024-08" db="EMBL/GenBank/DDBJ databases">
        <title>Gnathostoma spinigerum genome.</title>
        <authorList>
            <person name="Gonzalez-Bertolin B."/>
            <person name="Monzon S."/>
            <person name="Zaballos A."/>
            <person name="Jimenez P."/>
            <person name="Dekumyoy P."/>
            <person name="Varona S."/>
            <person name="Cuesta I."/>
            <person name="Sumanam S."/>
            <person name="Adisakwattana P."/>
            <person name="Gasser R.B."/>
            <person name="Hernandez-Gonzalez A."/>
            <person name="Young N.D."/>
            <person name="Perteguer M.J."/>
        </authorList>
    </citation>
    <scope>NUCLEOTIDE SEQUENCE [LARGE SCALE GENOMIC DNA]</scope>
    <source>
        <strain evidence="2">AL3</strain>
        <tissue evidence="2">Liver</tissue>
    </source>
</reference>
<dbReference type="AlphaFoldDB" id="A0ABD6EQD3"/>
<evidence type="ECO:0000313" key="3">
    <source>
        <dbReference type="Proteomes" id="UP001608902"/>
    </source>
</evidence>
<name>A0ABD6EQD3_9BILA</name>
<organism evidence="2 3">
    <name type="scientific">Gnathostoma spinigerum</name>
    <dbReference type="NCBI Taxonomy" id="75299"/>
    <lineage>
        <taxon>Eukaryota</taxon>
        <taxon>Metazoa</taxon>
        <taxon>Ecdysozoa</taxon>
        <taxon>Nematoda</taxon>
        <taxon>Chromadorea</taxon>
        <taxon>Rhabditida</taxon>
        <taxon>Spirurina</taxon>
        <taxon>Gnathostomatomorpha</taxon>
        <taxon>Gnathostomatoidea</taxon>
        <taxon>Gnathostomatidae</taxon>
        <taxon>Gnathostoma</taxon>
    </lineage>
</organism>
<protein>
    <submittedName>
        <fullName evidence="2">Uncharacterized protein</fullName>
    </submittedName>
</protein>
<accession>A0ABD6EQD3</accession>
<feature type="transmembrane region" description="Helical" evidence="1">
    <location>
        <begin position="22"/>
        <end position="44"/>
    </location>
</feature>
<keyword evidence="3" id="KW-1185">Reference proteome</keyword>
<keyword evidence="1" id="KW-0812">Transmembrane</keyword>
<dbReference type="Proteomes" id="UP001608902">
    <property type="component" value="Unassembled WGS sequence"/>
</dbReference>
<dbReference type="EMBL" id="JBGFUD010008663">
    <property type="protein sequence ID" value="MFH4982184.1"/>
    <property type="molecule type" value="Genomic_DNA"/>
</dbReference>
<evidence type="ECO:0000256" key="1">
    <source>
        <dbReference type="SAM" id="Phobius"/>
    </source>
</evidence>
<comment type="caution">
    <text evidence="2">The sequence shown here is derived from an EMBL/GenBank/DDBJ whole genome shotgun (WGS) entry which is preliminary data.</text>
</comment>
<sequence>MEQKLQILEQQREDMGGGEADVLVLMGMVPPMIFASIIALLLAFDRTFTICAKKIVESSETTTFEGTTTEDGVTYEL</sequence>
<keyword evidence="1" id="KW-0472">Membrane</keyword>
<keyword evidence="1" id="KW-1133">Transmembrane helix</keyword>